<reference evidence="1" key="1">
    <citation type="journal article" date="2015" name="PeerJ">
        <title>First genomic representation of candidate bacterial phylum KSB3 points to enhanced environmental sensing as a trigger of wastewater bulking.</title>
        <authorList>
            <person name="Sekiguchi Y."/>
            <person name="Ohashi A."/>
            <person name="Parks D.H."/>
            <person name="Yamauchi T."/>
            <person name="Tyson G.W."/>
            <person name="Hugenholtz P."/>
        </authorList>
    </citation>
    <scope>NUCLEOTIDE SEQUENCE [LARGE SCALE GENOMIC DNA]</scope>
</reference>
<dbReference type="Gene3D" id="3.90.550.10">
    <property type="entry name" value="Spore Coat Polysaccharide Biosynthesis Protein SpsA, Chain A"/>
    <property type="match status" value="1"/>
</dbReference>
<dbReference type="EMBL" id="DF820457">
    <property type="protein sequence ID" value="GAK51716.1"/>
    <property type="molecule type" value="Genomic_DNA"/>
</dbReference>
<protein>
    <recommendedName>
        <fullName evidence="3">Glycosyl transferase</fullName>
    </recommendedName>
</protein>
<gene>
    <name evidence="1" type="ORF">U14_02961</name>
</gene>
<dbReference type="InterPro" id="IPR029044">
    <property type="entry name" value="Nucleotide-diphossugar_trans"/>
</dbReference>
<evidence type="ECO:0008006" key="3">
    <source>
        <dbReference type="Google" id="ProtNLM"/>
    </source>
</evidence>
<organism evidence="1">
    <name type="scientific">Candidatus Moduliflexus flocculans</name>
    <dbReference type="NCBI Taxonomy" id="1499966"/>
    <lineage>
        <taxon>Bacteria</taxon>
        <taxon>Candidatus Moduliflexota</taxon>
        <taxon>Candidatus Moduliflexia</taxon>
        <taxon>Candidatus Moduliflexales</taxon>
        <taxon>Candidatus Moduliflexaceae</taxon>
    </lineage>
</organism>
<name>A0A081BMV0_9BACT</name>
<dbReference type="STRING" id="1499966.U14_02961"/>
<dbReference type="SUPFAM" id="SSF53448">
    <property type="entry name" value="Nucleotide-diphospho-sugar transferases"/>
    <property type="match status" value="1"/>
</dbReference>
<sequence length="331" mass="39238">MAQQRYFVTLFDSNYLTRGLTMYRSLAQHCGEFHLWIICFDNFAYHLLSAMRLPQVTLVPLATFEDAELLRVKPQRSFAEYCWTSTPSVLLYVLNAAPDVDAITYLDADLKFYAPLQPIFDEMGTASILLTEHRYPPHTRFDLSATHGRYNVQFMTFRRNPDGIAALHWWRERCLEWCFNRLEDGKFGDQKYLDDWPQRFANVHCIQHIGAGVAPWNVSQYRLEVRDETLYVDDMPLIFYHFHHFKLYHTHLAYCYSVYPLVCEIWERLYLPYIQDMRQAAHDVATVSQSVQVDGAVRRYDRWPSVLNMFAHPGLWYCLIRDVLEGRYAWI</sequence>
<keyword evidence="2" id="KW-1185">Reference proteome</keyword>
<evidence type="ECO:0000313" key="2">
    <source>
        <dbReference type="Proteomes" id="UP000030700"/>
    </source>
</evidence>
<dbReference type="Proteomes" id="UP000030700">
    <property type="component" value="Unassembled WGS sequence"/>
</dbReference>
<accession>A0A081BMV0</accession>
<dbReference type="AlphaFoldDB" id="A0A081BMV0"/>
<proteinExistence type="predicted"/>
<dbReference type="HOGENOM" id="CLU_057826_0_0_0"/>
<evidence type="ECO:0000313" key="1">
    <source>
        <dbReference type="EMBL" id="GAK51716.1"/>
    </source>
</evidence>